<feature type="transmembrane region" description="Helical" evidence="6">
    <location>
        <begin position="272"/>
        <end position="290"/>
    </location>
</feature>
<evidence type="ECO:0000256" key="6">
    <source>
        <dbReference type="SAM" id="Phobius"/>
    </source>
</evidence>
<keyword evidence="3 6" id="KW-1133">Transmembrane helix</keyword>
<dbReference type="InterPro" id="IPR036259">
    <property type="entry name" value="MFS_trans_sf"/>
</dbReference>
<gene>
    <name evidence="8" type="ORF">OJ997_25365</name>
</gene>
<dbReference type="Gene3D" id="1.20.1250.20">
    <property type="entry name" value="MFS general substrate transporter like domains"/>
    <property type="match status" value="1"/>
</dbReference>
<dbReference type="RefSeq" id="WP_270028071.1">
    <property type="nucleotide sequence ID" value="NZ_JAPDDP010000058.1"/>
</dbReference>
<feature type="transmembrane region" description="Helical" evidence="6">
    <location>
        <begin position="296"/>
        <end position="318"/>
    </location>
</feature>
<evidence type="ECO:0000313" key="9">
    <source>
        <dbReference type="Proteomes" id="UP001147653"/>
    </source>
</evidence>
<dbReference type="AlphaFoldDB" id="A0A9X3SAG9"/>
<comment type="subcellular location">
    <subcellularLocation>
        <location evidence="1">Cell membrane</location>
        <topology evidence="1">Multi-pass membrane protein</topology>
    </subcellularLocation>
</comment>
<feature type="transmembrane region" description="Helical" evidence="6">
    <location>
        <begin position="95"/>
        <end position="115"/>
    </location>
</feature>
<feature type="region of interest" description="Disordered" evidence="5">
    <location>
        <begin position="384"/>
        <end position="403"/>
    </location>
</feature>
<keyword evidence="9" id="KW-1185">Reference proteome</keyword>
<dbReference type="GO" id="GO:0005886">
    <property type="term" value="C:plasma membrane"/>
    <property type="evidence" value="ECO:0007669"/>
    <property type="project" value="UniProtKB-SubCell"/>
</dbReference>
<accession>A0A9X3SAG9</accession>
<feature type="transmembrane region" description="Helical" evidence="6">
    <location>
        <begin position="199"/>
        <end position="219"/>
    </location>
</feature>
<dbReference type="PANTHER" id="PTHR23514">
    <property type="entry name" value="BYPASS OF STOP CODON PROTEIN 6"/>
    <property type="match status" value="1"/>
</dbReference>
<dbReference type="PROSITE" id="PS50850">
    <property type="entry name" value="MFS"/>
    <property type="match status" value="1"/>
</dbReference>
<evidence type="ECO:0000259" key="7">
    <source>
        <dbReference type="PROSITE" id="PS50850"/>
    </source>
</evidence>
<feature type="transmembrane region" description="Helical" evidence="6">
    <location>
        <begin position="72"/>
        <end position="89"/>
    </location>
</feature>
<keyword evidence="2 6" id="KW-0812">Transmembrane</keyword>
<feature type="transmembrane region" description="Helical" evidence="6">
    <location>
        <begin position="330"/>
        <end position="352"/>
    </location>
</feature>
<evidence type="ECO:0000256" key="5">
    <source>
        <dbReference type="SAM" id="MobiDB-lite"/>
    </source>
</evidence>
<evidence type="ECO:0000256" key="3">
    <source>
        <dbReference type="ARBA" id="ARBA00022989"/>
    </source>
</evidence>
<evidence type="ECO:0000256" key="4">
    <source>
        <dbReference type="ARBA" id="ARBA00023136"/>
    </source>
</evidence>
<evidence type="ECO:0000313" key="8">
    <source>
        <dbReference type="EMBL" id="MDA0183663.1"/>
    </source>
</evidence>
<evidence type="ECO:0000256" key="2">
    <source>
        <dbReference type="ARBA" id="ARBA00022692"/>
    </source>
</evidence>
<dbReference type="EMBL" id="JAPDDP010000058">
    <property type="protein sequence ID" value="MDA0183663.1"/>
    <property type="molecule type" value="Genomic_DNA"/>
</dbReference>
<name>A0A9X3SAG9_9ACTN</name>
<feature type="transmembrane region" description="Helical" evidence="6">
    <location>
        <begin position="135"/>
        <end position="156"/>
    </location>
</feature>
<feature type="transmembrane region" description="Helical" evidence="6">
    <location>
        <begin position="41"/>
        <end position="65"/>
    </location>
</feature>
<dbReference type="Pfam" id="PF07690">
    <property type="entry name" value="MFS_1"/>
    <property type="match status" value="1"/>
</dbReference>
<reference evidence="8" key="1">
    <citation type="submission" date="2022-10" db="EMBL/GenBank/DDBJ databases">
        <title>The WGS of Solirubrobacter phytolaccae KCTC 29190.</title>
        <authorList>
            <person name="Jiang Z."/>
        </authorList>
    </citation>
    <scope>NUCLEOTIDE SEQUENCE</scope>
    <source>
        <strain evidence="8">KCTC 29190</strain>
    </source>
</reference>
<dbReference type="PANTHER" id="PTHR23514:SF13">
    <property type="entry name" value="INNER MEMBRANE PROTEIN YBJJ"/>
    <property type="match status" value="1"/>
</dbReference>
<dbReference type="InterPro" id="IPR051788">
    <property type="entry name" value="MFS_Transporter"/>
</dbReference>
<dbReference type="InterPro" id="IPR020846">
    <property type="entry name" value="MFS_dom"/>
</dbReference>
<dbReference type="GO" id="GO:0022857">
    <property type="term" value="F:transmembrane transporter activity"/>
    <property type="evidence" value="ECO:0007669"/>
    <property type="project" value="InterPro"/>
</dbReference>
<dbReference type="SUPFAM" id="SSF103473">
    <property type="entry name" value="MFS general substrate transporter"/>
    <property type="match status" value="1"/>
</dbReference>
<organism evidence="8 9">
    <name type="scientific">Solirubrobacter phytolaccae</name>
    <dbReference type="NCBI Taxonomy" id="1404360"/>
    <lineage>
        <taxon>Bacteria</taxon>
        <taxon>Bacillati</taxon>
        <taxon>Actinomycetota</taxon>
        <taxon>Thermoleophilia</taxon>
        <taxon>Solirubrobacterales</taxon>
        <taxon>Solirubrobacteraceae</taxon>
        <taxon>Solirubrobacter</taxon>
    </lineage>
</organism>
<feature type="domain" description="Major facilitator superfamily (MFS) profile" evidence="7">
    <location>
        <begin position="6"/>
        <end position="383"/>
    </location>
</feature>
<feature type="transmembrane region" description="Helical" evidence="6">
    <location>
        <begin position="239"/>
        <end position="260"/>
    </location>
</feature>
<comment type="caution">
    <text evidence="8">The sequence shown here is derived from an EMBL/GenBank/DDBJ whole genome shotgun (WGS) entry which is preliminary data.</text>
</comment>
<evidence type="ECO:0000256" key="1">
    <source>
        <dbReference type="ARBA" id="ARBA00004651"/>
    </source>
</evidence>
<sequence>MNLPAATRAVYAVFILSGFAFASWASRIPSVRDSLELSPQSLGLVLLAMAVGSVIAMPLAGVVVGRFGTARTITLMALLGATGLALAGFGQSIGVLPVAIGLFLFGAGNGTWDVAMNVEGSAVEQQLGKAIMPRFHAGFSVGTVAGALIGSGMVALDVSPSVHLSAVAVLVAVAAPTAVRSFLAIAAPEEHEERRGNPLAAWTEPRTLLIGVFVFAAAFTEGTGNDWLAVATIDGYDAADALGTFTFALFLSAMTLGRWFGPAVLDRYGRVATLRVLSLTALVGLTLVVFGGSLPVAMAGAVLWGIGTALGFPVGMSAASDEPTHAAARVSVVATVGYVAFLAGPPLIGFLADDVGTLRALTVTGGLVALGLLVSGALRAPEPMSSAGAGRLVSEPPVDRSPP</sequence>
<dbReference type="InterPro" id="IPR011701">
    <property type="entry name" value="MFS"/>
</dbReference>
<feature type="transmembrane region" description="Helical" evidence="6">
    <location>
        <begin position="358"/>
        <end position="378"/>
    </location>
</feature>
<feature type="transmembrane region" description="Helical" evidence="6">
    <location>
        <begin position="162"/>
        <end position="187"/>
    </location>
</feature>
<dbReference type="CDD" id="cd17393">
    <property type="entry name" value="MFS_MosC_like"/>
    <property type="match status" value="1"/>
</dbReference>
<dbReference type="Proteomes" id="UP001147653">
    <property type="component" value="Unassembled WGS sequence"/>
</dbReference>
<proteinExistence type="predicted"/>
<protein>
    <submittedName>
        <fullName evidence="8">MFS transporter</fullName>
    </submittedName>
</protein>
<keyword evidence="4 6" id="KW-0472">Membrane</keyword>